<dbReference type="GO" id="GO:0098552">
    <property type="term" value="C:side of membrane"/>
    <property type="evidence" value="ECO:0007669"/>
    <property type="project" value="UniProtKB-KW"/>
</dbReference>
<evidence type="ECO:0000256" key="7">
    <source>
        <dbReference type="SAM" id="SignalP"/>
    </source>
</evidence>
<organism evidence="9 10">
    <name type="scientific">Trypanosoma congolense (strain IL3000)</name>
    <dbReference type="NCBI Taxonomy" id="1068625"/>
    <lineage>
        <taxon>Eukaryota</taxon>
        <taxon>Discoba</taxon>
        <taxon>Euglenozoa</taxon>
        <taxon>Kinetoplastea</taxon>
        <taxon>Metakinetoplastina</taxon>
        <taxon>Trypanosomatida</taxon>
        <taxon>Trypanosomatidae</taxon>
        <taxon>Trypanosoma</taxon>
        <taxon>Nannomonas</taxon>
    </lineage>
</organism>
<feature type="chain" id="PRO_5003389224" evidence="7">
    <location>
        <begin position="28"/>
        <end position="395"/>
    </location>
</feature>
<evidence type="ECO:0000313" key="9">
    <source>
        <dbReference type="EMBL" id="CCD17475.1"/>
    </source>
</evidence>
<evidence type="ECO:0000256" key="5">
    <source>
        <dbReference type="ARBA" id="ARBA00023180"/>
    </source>
</evidence>
<proteinExistence type="predicted"/>
<reference evidence="10" key="1">
    <citation type="submission" date="2011-07" db="EMBL/GenBank/DDBJ databases">
        <title>Divergent evolution of antigenic variation in African trypanosomes.</title>
        <authorList>
            <person name="Jackson A.P."/>
            <person name="Berry A."/>
            <person name="Allison H.C."/>
            <person name="Burton P."/>
            <person name="Anderson J."/>
            <person name="Aslett M."/>
            <person name="Brown R."/>
            <person name="Corton N."/>
            <person name="Harris D."/>
            <person name="Hauser H."/>
            <person name="Gamble J."/>
            <person name="Gilderthorp R."/>
            <person name="McQuillan J."/>
            <person name="Quail M.A."/>
            <person name="Sanders M."/>
            <person name="Van Tonder A."/>
            <person name="Ginger M.L."/>
            <person name="Donelson J.E."/>
            <person name="Field M.C."/>
            <person name="Barry J.D."/>
            <person name="Berriman M."/>
            <person name="Hertz-Fowler C."/>
        </authorList>
    </citation>
    <scope>NUCLEOTIDE SEQUENCE [LARGE SCALE GENOMIC DNA]</scope>
    <source>
        <strain evidence="10">IL3000</strain>
    </source>
</reference>
<comment type="subcellular location">
    <subcellularLocation>
        <location evidence="1">Cell membrane</location>
        <topology evidence="1">Lipid-anchor</topology>
        <topology evidence="1">GPI-anchor</topology>
    </subcellularLocation>
</comment>
<evidence type="ECO:0000256" key="3">
    <source>
        <dbReference type="ARBA" id="ARBA00022622"/>
    </source>
</evidence>
<evidence type="ECO:0000256" key="4">
    <source>
        <dbReference type="ARBA" id="ARBA00023136"/>
    </source>
</evidence>
<dbReference type="InterPro" id="IPR001812">
    <property type="entry name" value="Trypano_VSG_A_N_dom"/>
</dbReference>
<keyword evidence="6" id="KW-0449">Lipoprotein</keyword>
<keyword evidence="10" id="KW-1185">Reference proteome</keyword>
<accession>F9WJH0</accession>
<keyword evidence="4" id="KW-0472">Membrane</keyword>
<comment type="caution">
    <text evidence="9">The sequence shown here is derived from an EMBL/GenBank/DDBJ whole genome shotgun (WGS) entry which is preliminary data.</text>
</comment>
<dbReference type="AlphaFoldDB" id="F9WJH0"/>
<evidence type="ECO:0000313" key="10">
    <source>
        <dbReference type="Proteomes" id="UP000000702"/>
    </source>
</evidence>
<dbReference type="VEuPathDB" id="TriTrypDB:TcIL3000_0_22930"/>
<dbReference type="Pfam" id="PF00913">
    <property type="entry name" value="Trypan_glycop"/>
    <property type="match status" value="1"/>
</dbReference>
<keyword evidence="5" id="KW-0325">Glycoprotein</keyword>
<dbReference type="Proteomes" id="UP000000702">
    <property type="component" value="Unassembled WGS sequence"/>
</dbReference>
<dbReference type="SUPFAM" id="SSF58087">
    <property type="entry name" value="Variant surface glycoprotein (N-terminal domain)"/>
    <property type="match status" value="1"/>
</dbReference>
<keyword evidence="2" id="KW-1003">Cell membrane</keyword>
<reference evidence="9 10" key="2">
    <citation type="journal article" date="2012" name="Proc. Natl. Acad. Sci. U.S.A.">
        <title>Antigenic diversity is generated by distinct evolutionary mechanisms in African trypanosome species.</title>
        <authorList>
            <person name="Jackson A.P."/>
            <person name="Berry A."/>
            <person name="Aslett M."/>
            <person name="Allison H.C."/>
            <person name="Burton P."/>
            <person name="Vavrova-Anderson J."/>
            <person name="Brown R."/>
            <person name="Browne H."/>
            <person name="Corton N."/>
            <person name="Hauser H."/>
            <person name="Gamble J."/>
            <person name="Gilderthorp R."/>
            <person name="Marcello L."/>
            <person name="McQuillan J."/>
            <person name="Otto T.D."/>
            <person name="Quail M.A."/>
            <person name="Sanders M.J."/>
            <person name="van Tonder A."/>
            <person name="Ginger M.L."/>
            <person name="Field M.C."/>
            <person name="Barry J.D."/>
            <person name="Hertz-Fowler C."/>
            <person name="Berriman M."/>
        </authorList>
    </citation>
    <scope>NUCLEOTIDE SEQUENCE [LARGE SCALE GENOMIC DNA]</scope>
    <source>
        <strain evidence="9 10">IL3000</strain>
    </source>
</reference>
<feature type="signal peptide" evidence="7">
    <location>
        <begin position="1"/>
        <end position="27"/>
    </location>
</feature>
<gene>
    <name evidence="9" type="ORF">TCIL3000_0_22930</name>
</gene>
<evidence type="ECO:0000256" key="1">
    <source>
        <dbReference type="ARBA" id="ARBA00004609"/>
    </source>
</evidence>
<evidence type="ECO:0000256" key="6">
    <source>
        <dbReference type="ARBA" id="ARBA00023288"/>
    </source>
</evidence>
<feature type="domain" description="Trypanosome variant surface glycoprotein A-type N-terminal" evidence="8">
    <location>
        <begin position="100"/>
        <end position="316"/>
    </location>
</feature>
<sequence>MMMTRMAEYFVLWIMVLLLMSWSATLCASSNYPRTIPTEAGESICSLSRKLKDIVPWTALLLAELRKNRDVFASKILEWQLHFHGSSNCGLNESTLDEIRTTLDNVNEELKTLPRKAIRAGALAARSAGRLDEVVTVFANAKMRKVFSTSYYCLGSGGDPAKRRDLIDCFPVGGKIEMGENNLAKIPERIADPNEPNLTAIITKVTHSAMASYFHQKYSGDDGANCNLINGKSGILGGGLKDKLWWGGGILTIGKSFDGKMEKTKFTAGEIADAFKDREGSKAFWTEKPSEKIPHLQKTLAAFQDFKDTVSRITQKFAKIEKIEKQIELCLSNETMEEGHTQSCFKNAVKLNAELQAANALLARYHKEKGPLPSGSASILHQSVVNVWFFFAFFL</sequence>
<keyword evidence="3" id="KW-0336">GPI-anchor</keyword>
<dbReference type="GO" id="GO:0005886">
    <property type="term" value="C:plasma membrane"/>
    <property type="evidence" value="ECO:0007669"/>
    <property type="project" value="UniProtKB-SubCell"/>
</dbReference>
<evidence type="ECO:0000259" key="8">
    <source>
        <dbReference type="Pfam" id="PF00913"/>
    </source>
</evidence>
<keyword evidence="7" id="KW-0732">Signal</keyword>
<dbReference type="Gene3D" id="3.90.150.10">
    <property type="entry name" value="Variant Surface Glycoprotein, subunit A domain 1"/>
    <property type="match status" value="1"/>
</dbReference>
<evidence type="ECO:0000256" key="2">
    <source>
        <dbReference type="ARBA" id="ARBA00022475"/>
    </source>
</evidence>
<protein>
    <submittedName>
        <fullName evidence="9">Transferrin receptor-like, ESAG6-like</fullName>
    </submittedName>
</protein>
<dbReference type="GO" id="GO:0042783">
    <property type="term" value="P:symbiont-mediated evasion of host immune response"/>
    <property type="evidence" value="ECO:0007669"/>
    <property type="project" value="InterPro"/>
</dbReference>
<name>F9WJH0_TRYCI</name>
<dbReference type="EMBL" id="CAEQ01002726">
    <property type="protein sequence ID" value="CCD17475.1"/>
    <property type="molecule type" value="Genomic_DNA"/>
</dbReference>
<keyword evidence="9" id="KW-0675">Receptor</keyword>